<feature type="region of interest" description="Disordered" evidence="1">
    <location>
        <begin position="25"/>
        <end position="133"/>
    </location>
</feature>
<organism evidence="2 3">
    <name type="scientific">Heliomicrobium gestii</name>
    <name type="common">Heliobacterium gestii</name>
    <dbReference type="NCBI Taxonomy" id="2699"/>
    <lineage>
        <taxon>Bacteria</taxon>
        <taxon>Bacillati</taxon>
        <taxon>Bacillota</taxon>
        <taxon>Clostridia</taxon>
        <taxon>Eubacteriales</taxon>
        <taxon>Heliobacteriaceae</taxon>
        <taxon>Heliomicrobium</taxon>
    </lineage>
</organism>
<evidence type="ECO:0000313" key="2">
    <source>
        <dbReference type="EMBL" id="MZP42160.1"/>
    </source>
</evidence>
<dbReference type="EMBL" id="WXEX01000002">
    <property type="protein sequence ID" value="MZP42160.1"/>
    <property type="molecule type" value="Genomic_DNA"/>
</dbReference>
<feature type="compositionally biased region" description="Low complexity" evidence="1">
    <location>
        <begin position="95"/>
        <end position="106"/>
    </location>
</feature>
<sequence>MQADQNNSHPQTGIPVPTASVVIYPPVHWPGQTTPPTGFRSVTGQPEPHQPANQSDNQQGGDGSQQQQGASQGQSQGQEQGQNQRQGQGKGQGQRTGQSQGRGQAQKNNPGPLQGKSPTYPPGQDTPYTGFPAPFTGGFPALGSDSSMMVGVPAGFGAQPPAGYAFGTPAYGYSLPAAQPMYAPAAPMLSAGMNALTDKDLLLLMDLMAQEMNAARKCRHFARSVGDEAVAAALHRAGQMHQRHLKVMIQHCQVGGIPASLWS</sequence>
<feature type="compositionally biased region" description="Low complexity" evidence="1">
    <location>
        <begin position="52"/>
        <end position="87"/>
    </location>
</feature>
<evidence type="ECO:0000256" key="1">
    <source>
        <dbReference type="SAM" id="MobiDB-lite"/>
    </source>
</evidence>
<protein>
    <submittedName>
        <fullName evidence="2">Uncharacterized protein</fullName>
    </submittedName>
</protein>
<accession>A0A845LB54</accession>
<dbReference type="Proteomes" id="UP000471031">
    <property type="component" value="Unassembled WGS sequence"/>
</dbReference>
<comment type="caution">
    <text evidence="2">The sequence shown here is derived from an EMBL/GenBank/DDBJ whole genome shotgun (WGS) entry which is preliminary data.</text>
</comment>
<dbReference type="RefSeq" id="WP_170294336.1">
    <property type="nucleotide sequence ID" value="NZ_JAFBDC010000002.1"/>
</dbReference>
<reference evidence="2 3" key="1">
    <citation type="submission" date="2020-01" db="EMBL/GenBank/DDBJ databases">
        <title>Whole genome sequence of Heliobacterium gestii DSM 11169.</title>
        <authorList>
            <person name="Kyndt J.A."/>
            <person name="Meyer T.E."/>
        </authorList>
    </citation>
    <scope>NUCLEOTIDE SEQUENCE [LARGE SCALE GENOMIC DNA]</scope>
    <source>
        <strain evidence="2 3">DSM 11169</strain>
    </source>
</reference>
<evidence type="ECO:0000313" key="3">
    <source>
        <dbReference type="Proteomes" id="UP000471031"/>
    </source>
</evidence>
<keyword evidence="3" id="KW-1185">Reference proteome</keyword>
<gene>
    <name evidence="2" type="ORF">GTO89_03795</name>
</gene>
<name>A0A845LB54_HELGE</name>
<proteinExistence type="predicted"/>
<dbReference type="AlphaFoldDB" id="A0A845LB54"/>
<feature type="compositionally biased region" description="Polar residues" evidence="1">
    <location>
        <begin position="31"/>
        <end position="44"/>
    </location>
</feature>